<dbReference type="EMBL" id="CADCXV010000358">
    <property type="protein sequence ID" value="CAB0029877.1"/>
    <property type="molecule type" value="Genomic_DNA"/>
</dbReference>
<dbReference type="PANTHER" id="PTHR47510">
    <property type="entry name" value="REVERSE TRANSCRIPTASE DOMAIN-CONTAINING PROTEIN"/>
    <property type="match status" value="1"/>
</dbReference>
<name>A0A6H5HXL7_9HYME</name>
<evidence type="ECO:0000313" key="2">
    <source>
        <dbReference type="Proteomes" id="UP000479190"/>
    </source>
</evidence>
<dbReference type="PANTHER" id="PTHR47510:SF3">
    <property type="entry name" value="ENDO_EXONUCLEASE_PHOSPHATASE DOMAIN-CONTAINING PROTEIN"/>
    <property type="match status" value="1"/>
</dbReference>
<organism evidence="1 2">
    <name type="scientific">Trichogramma brassicae</name>
    <dbReference type="NCBI Taxonomy" id="86971"/>
    <lineage>
        <taxon>Eukaryota</taxon>
        <taxon>Metazoa</taxon>
        <taxon>Ecdysozoa</taxon>
        <taxon>Arthropoda</taxon>
        <taxon>Hexapoda</taxon>
        <taxon>Insecta</taxon>
        <taxon>Pterygota</taxon>
        <taxon>Neoptera</taxon>
        <taxon>Endopterygota</taxon>
        <taxon>Hymenoptera</taxon>
        <taxon>Apocrita</taxon>
        <taxon>Proctotrupomorpha</taxon>
        <taxon>Chalcidoidea</taxon>
        <taxon>Trichogrammatidae</taxon>
        <taxon>Trichogramma</taxon>
    </lineage>
</organism>
<dbReference type="AlphaFoldDB" id="A0A6H5HXL7"/>
<dbReference type="OrthoDB" id="7708582at2759"/>
<evidence type="ECO:0000313" key="1">
    <source>
        <dbReference type="EMBL" id="CAB0029877.1"/>
    </source>
</evidence>
<protein>
    <recommendedName>
        <fullName evidence="3">Reverse transcriptase domain-containing protein</fullName>
    </recommendedName>
</protein>
<accession>A0A6H5HXL7</accession>
<evidence type="ECO:0008006" key="3">
    <source>
        <dbReference type="Google" id="ProtNLM"/>
    </source>
</evidence>
<proteinExistence type="predicted"/>
<gene>
    <name evidence="1" type="ORF">TBRA_LOCUS1901</name>
</gene>
<sequence>MDHLRDLKAKGTFPHDDPKYARAERIFAKQKAIQRHRTHSAVIIADVRPPLCEVAEPRQLEEFLENQRDPKTDQGQLSVASWLVSPHALHVFLCCCCGDCHSPTRTLATRTQAPCHLMPKCIRCSYDITGDYLRCNACQSVSHTVCPGRILRSSRIKPCCTRAFTIDDSTPVRIGLPTKASSASSRAARFDSTRGVPPNRSSSLSDLSNFFDAVMPPKDASGSTAPPWFAEFRLYLSEELNGLKSQLSSIGERLDKQEAAITKNSADIAAIRDEVGTLKRDPRLVDSCEMLVTGLPAELNLSNDQILDKIFEALGFDGFSRFVVRTRDWQPKTRTRNDNADAPRTKAFVFKCSSPTTRDDIIFNSAKLSGKDHQSLFGMGGSGKTLAPFIPAQDLIELRYKLSRPRTTDRTYLSRHLASADSRSLLDLVSEKILGLDLTNILSRVGLDGAVNRLTELTLSAFDARAPLRTHTIRPRRKPWVTSEIRDLMSQRDRAYRRASNSGLCADIRSYRALRSIAKSALDTSKNNYLSRRLDVATSSRQRWSEIRRMGLSSTKNSSPLNHFSHDDLNRHFTGISSRSLPLTDYDISLVLSSSLLHDRPLFELRPASSGDLLRIIDASKSKAVGPDGISVEMFRIVSSALIEPLTSIINLSFFYSHFPAPWRRALVLPLGKSRSLSTISNTRPIPKLCEISKFCERIVHDQLSDFVESNSLLGEDLNAVADWAGDNHLSLNAAKTKVMILGSKYFTDQLDAITTTKVQIHGTELRYSSEVKTFGVWLHPNLDWGNHVDRVARRIQGALFSLRQCRRALSPSIRKDLVESLVFPHLDYACVVYNDLFDY</sequence>
<dbReference type="Proteomes" id="UP000479190">
    <property type="component" value="Unassembled WGS sequence"/>
</dbReference>
<reference evidence="1 2" key="1">
    <citation type="submission" date="2020-02" db="EMBL/GenBank/DDBJ databases">
        <authorList>
            <person name="Ferguson B K."/>
        </authorList>
    </citation>
    <scope>NUCLEOTIDE SEQUENCE [LARGE SCALE GENOMIC DNA]</scope>
</reference>
<keyword evidence="2" id="KW-1185">Reference proteome</keyword>